<accession>A0A2N7JQY8</accession>
<reference evidence="2" key="1">
    <citation type="submission" date="2016-07" db="EMBL/GenBank/DDBJ databases">
        <title>Nontailed viruses are major unrecognized killers of bacteria in the ocean.</title>
        <authorList>
            <person name="Kauffman K."/>
            <person name="Hussain F."/>
            <person name="Yang J."/>
            <person name="Arevalo P."/>
            <person name="Brown J."/>
            <person name="Cutler M."/>
            <person name="Kelly L."/>
            <person name="Polz M.F."/>
        </authorList>
    </citation>
    <scope>NUCLEOTIDE SEQUENCE [LARGE SCALE GENOMIC DNA]</scope>
    <source>
        <strain evidence="2">10N.261.48.B5</strain>
    </source>
</reference>
<name>A0A2N7JQY8_VIBSP</name>
<dbReference type="Proteomes" id="UP000235533">
    <property type="component" value="Unassembled WGS sequence"/>
</dbReference>
<protein>
    <submittedName>
        <fullName evidence="1">Uncharacterized protein</fullName>
    </submittedName>
</protein>
<proteinExistence type="predicted"/>
<gene>
    <name evidence="1" type="ORF">BCT54_22970</name>
</gene>
<evidence type="ECO:0000313" key="2">
    <source>
        <dbReference type="Proteomes" id="UP000235533"/>
    </source>
</evidence>
<dbReference type="EMBL" id="MCZF01000117">
    <property type="protein sequence ID" value="PMM53398.1"/>
    <property type="molecule type" value="Genomic_DNA"/>
</dbReference>
<comment type="caution">
    <text evidence="1">The sequence shown here is derived from an EMBL/GenBank/DDBJ whole genome shotgun (WGS) entry which is preliminary data.</text>
</comment>
<sequence>MLRNEQKGPYTLPGVKARYMLMNRLYHHRLFTNWPRLTTGEHNKAQKAIFNNSKTKGSLGEAPIYLAKFHFKTLKSLAEKEHSAISELLSGDFSSYMDPALADGDAVLFVQKSTGEEVSVDLLEEHFSLSVNDGLELVSSRVTNIERKLLIQLATADEALSEQHHPTKFSNQARMLQGSVRQFAARIAKRSLGLRYGVSKDALLFTSFAKLHLSDDNYDDVEDLVEQLVNEDTRFFKIPLSTTFGQPVARRDRDVSLRVRNVKTSMQMFRGNDSRPAHRSPYIKIHKRHVPVTFALYKALSEIEDGLDAASLPQEVFALIDEVKSVTAGQVARDKDFVDGNIDLTIGKETYPLKVGSKIRFRGRN</sequence>
<dbReference type="AlphaFoldDB" id="A0A2N7JQY8"/>
<organism evidence="1 2">
    <name type="scientific">Vibrio splendidus</name>
    <dbReference type="NCBI Taxonomy" id="29497"/>
    <lineage>
        <taxon>Bacteria</taxon>
        <taxon>Pseudomonadati</taxon>
        <taxon>Pseudomonadota</taxon>
        <taxon>Gammaproteobacteria</taxon>
        <taxon>Vibrionales</taxon>
        <taxon>Vibrionaceae</taxon>
        <taxon>Vibrio</taxon>
    </lineage>
</organism>
<evidence type="ECO:0000313" key="1">
    <source>
        <dbReference type="EMBL" id="PMM53398.1"/>
    </source>
</evidence>